<evidence type="ECO:0000256" key="10">
    <source>
        <dbReference type="ARBA" id="ARBA00022917"/>
    </source>
</evidence>
<dbReference type="InterPro" id="IPR020825">
    <property type="entry name" value="Phe-tRNA_synthase-like_B3/B4"/>
</dbReference>
<dbReference type="SMART" id="SM00873">
    <property type="entry name" value="B3_4"/>
    <property type="match status" value="1"/>
</dbReference>
<evidence type="ECO:0000259" key="14">
    <source>
        <dbReference type="PROSITE" id="PS51447"/>
    </source>
</evidence>
<dbReference type="InterPro" id="IPR005121">
    <property type="entry name" value="Fdx_antiC-bd"/>
</dbReference>
<dbReference type="InterPro" id="IPR041616">
    <property type="entry name" value="PheRS_beta_core"/>
</dbReference>
<dbReference type="Pfam" id="PF17759">
    <property type="entry name" value="tRNA_synthFbeta"/>
    <property type="match status" value="1"/>
</dbReference>
<dbReference type="FunFam" id="3.30.56.10:FF:000002">
    <property type="entry name" value="Phenylalanine--tRNA ligase beta subunit"/>
    <property type="match status" value="1"/>
</dbReference>
<evidence type="ECO:0000256" key="11">
    <source>
        <dbReference type="ARBA" id="ARBA00023146"/>
    </source>
</evidence>
<dbReference type="GO" id="GO:0009328">
    <property type="term" value="C:phenylalanine-tRNA ligase complex"/>
    <property type="evidence" value="ECO:0007669"/>
    <property type="project" value="TreeGrafter"/>
</dbReference>
<feature type="binding site" evidence="13">
    <location>
        <position position="348"/>
    </location>
    <ligand>
        <name>Mg(2+)</name>
        <dbReference type="ChEBI" id="CHEBI:18420"/>
        <note>shared with alpha subunit</note>
    </ligand>
</feature>
<dbReference type="InterPro" id="IPR036690">
    <property type="entry name" value="Fdx_antiC-bd_sf"/>
</dbReference>
<dbReference type="PANTHER" id="PTHR10947:SF0">
    <property type="entry name" value="PHENYLALANINE--TRNA LIGASE BETA SUBUNIT"/>
    <property type="match status" value="1"/>
</dbReference>
<dbReference type="InterPro" id="IPR045060">
    <property type="entry name" value="Phe-tRNA-ligase_IIc_bsu"/>
</dbReference>
<keyword evidence="11 13" id="KW-0030">Aminoacyl-tRNA synthetase</keyword>
<dbReference type="GO" id="GO:0005524">
    <property type="term" value="F:ATP binding"/>
    <property type="evidence" value="ECO:0007669"/>
    <property type="project" value="UniProtKB-UniRule"/>
</dbReference>
<dbReference type="EMBL" id="CP042997">
    <property type="protein sequence ID" value="QEH32865.1"/>
    <property type="molecule type" value="Genomic_DNA"/>
</dbReference>
<dbReference type="GO" id="GO:0004826">
    <property type="term" value="F:phenylalanine-tRNA ligase activity"/>
    <property type="evidence" value="ECO:0007669"/>
    <property type="project" value="UniProtKB-UniRule"/>
</dbReference>
<keyword evidence="4 13" id="KW-0963">Cytoplasm</keyword>
<dbReference type="KEGG" id="agv:OJF2_13500"/>
<dbReference type="CDD" id="cd00769">
    <property type="entry name" value="PheRS_beta_core"/>
    <property type="match status" value="1"/>
</dbReference>
<dbReference type="PANTHER" id="PTHR10947">
    <property type="entry name" value="PHENYLALANYL-TRNA SYNTHETASE BETA CHAIN AND LEUCINE-RICH REPEAT-CONTAINING PROTEIN 47"/>
    <property type="match status" value="1"/>
</dbReference>
<dbReference type="SUPFAM" id="SSF56037">
    <property type="entry name" value="PheT/TilS domain"/>
    <property type="match status" value="1"/>
</dbReference>
<evidence type="ECO:0000313" key="17">
    <source>
        <dbReference type="Proteomes" id="UP000324233"/>
    </source>
</evidence>
<dbReference type="InterPro" id="IPR004532">
    <property type="entry name" value="Phe-tRNA-ligase_IIc_bsu_bact"/>
</dbReference>
<evidence type="ECO:0000256" key="4">
    <source>
        <dbReference type="ARBA" id="ARBA00022490"/>
    </source>
</evidence>
<dbReference type="PROSITE" id="PS51447">
    <property type="entry name" value="FDX_ACB"/>
    <property type="match status" value="1"/>
</dbReference>
<organism evidence="16 17">
    <name type="scientific">Aquisphaera giovannonii</name>
    <dbReference type="NCBI Taxonomy" id="406548"/>
    <lineage>
        <taxon>Bacteria</taxon>
        <taxon>Pseudomonadati</taxon>
        <taxon>Planctomycetota</taxon>
        <taxon>Planctomycetia</taxon>
        <taxon>Isosphaerales</taxon>
        <taxon>Isosphaeraceae</taxon>
        <taxon>Aquisphaera</taxon>
    </lineage>
</organism>
<gene>
    <name evidence="13 16" type="primary">pheT</name>
    <name evidence="16" type="ORF">OJF2_13500</name>
</gene>
<dbReference type="InterPro" id="IPR045864">
    <property type="entry name" value="aa-tRNA-synth_II/BPL/LPL"/>
</dbReference>
<dbReference type="EC" id="6.1.1.20" evidence="13"/>
<keyword evidence="6 13" id="KW-0479">Metal-binding</keyword>
<evidence type="ECO:0000256" key="2">
    <source>
        <dbReference type="ARBA" id="ARBA00008653"/>
    </source>
</evidence>
<dbReference type="HAMAP" id="MF_00283">
    <property type="entry name" value="Phe_tRNA_synth_beta1"/>
    <property type="match status" value="1"/>
</dbReference>
<accession>A0A5B9VYQ0</accession>
<evidence type="ECO:0000256" key="9">
    <source>
        <dbReference type="ARBA" id="ARBA00022842"/>
    </source>
</evidence>
<evidence type="ECO:0000256" key="8">
    <source>
        <dbReference type="ARBA" id="ARBA00022840"/>
    </source>
</evidence>
<dbReference type="AlphaFoldDB" id="A0A5B9VYQ0"/>
<dbReference type="PROSITE" id="PS51483">
    <property type="entry name" value="B5"/>
    <property type="match status" value="1"/>
</dbReference>
<dbReference type="Gene3D" id="3.50.40.10">
    <property type="entry name" value="Phenylalanyl-trna Synthetase, Chain B, domain 3"/>
    <property type="match status" value="1"/>
</dbReference>
<proteinExistence type="inferred from homology"/>
<keyword evidence="17" id="KW-1185">Reference proteome</keyword>
<dbReference type="InterPro" id="IPR009061">
    <property type="entry name" value="DNA-bd_dom_put_sf"/>
</dbReference>
<dbReference type="OrthoDB" id="9805455at2"/>
<evidence type="ECO:0000259" key="15">
    <source>
        <dbReference type="PROSITE" id="PS51483"/>
    </source>
</evidence>
<name>A0A5B9VYQ0_9BACT</name>
<evidence type="ECO:0000256" key="3">
    <source>
        <dbReference type="ARBA" id="ARBA00011209"/>
    </source>
</evidence>
<feature type="binding site" evidence="13">
    <location>
        <position position="351"/>
    </location>
    <ligand>
        <name>Mg(2+)</name>
        <dbReference type="ChEBI" id="CHEBI:18420"/>
        <note>shared with alpha subunit</note>
    </ligand>
</feature>
<evidence type="ECO:0000256" key="6">
    <source>
        <dbReference type="ARBA" id="ARBA00022723"/>
    </source>
</evidence>
<dbReference type="InterPro" id="IPR005147">
    <property type="entry name" value="tRNA_synthase_B5-dom"/>
</dbReference>
<feature type="domain" description="B5" evidence="15">
    <location>
        <begin position="288"/>
        <end position="364"/>
    </location>
</feature>
<evidence type="ECO:0000256" key="12">
    <source>
        <dbReference type="ARBA" id="ARBA00049255"/>
    </source>
</evidence>
<keyword evidence="10 13" id="KW-0648">Protein biosynthesis</keyword>
<dbReference type="RefSeq" id="WP_148592357.1">
    <property type="nucleotide sequence ID" value="NZ_CP042997.1"/>
</dbReference>
<comment type="cofactor">
    <cofactor evidence="13">
        <name>Mg(2+)</name>
        <dbReference type="ChEBI" id="CHEBI:18420"/>
    </cofactor>
    <text evidence="13">Binds 2 magnesium ions per tetramer.</text>
</comment>
<dbReference type="Pfam" id="PF03147">
    <property type="entry name" value="FDX-ACB"/>
    <property type="match status" value="1"/>
</dbReference>
<evidence type="ECO:0000313" key="16">
    <source>
        <dbReference type="EMBL" id="QEH32865.1"/>
    </source>
</evidence>
<feature type="binding site" evidence="13">
    <location>
        <position position="352"/>
    </location>
    <ligand>
        <name>Mg(2+)</name>
        <dbReference type="ChEBI" id="CHEBI:18420"/>
        <note>shared with alpha subunit</note>
    </ligand>
</feature>
<dbReference type="GO" id="GO:0000287">
    <property type="term" value="F:magnesium ion binding"/>
    <property type="evidence" value="ECO:0007669"/>
    <property type="project" value="UniProtKB-UniRule"/>
</dbReference>
<dbReference type="NCBIfam" id="TIGR00472">
    <property type="entry name" value="pheT_bact"/>
    <property type="match status" value="1"/>
</dbReference>
<keyword evidence="7 13" id="KW-0547">Nucleotide-binding</keyword>
<dbReference type="SUPFAM" id="SSF46955">
    <property type="entry name" value="Putative DNA-binding domain"/>
    <property type="match status" value="2"/>
</dbReference>
<dbReference type="Proteomes" id="UP000324233">
    <property type="component" value="Chromosome"/>
</dbReference>
<dbReference type="SMART" id="SM00874">
    <property type="entry name" value="B5"/>
    <property type="match status" value="1"/>
</dbReference>
<comment type="similarity">
    <text evidence="2 13">Belongs to the phenylalanyl-tRNA synthetase beta subunit family. Type 1 subfamily.</text>
</comment>
<dbReference type="Gene3D" id="3.30.930.10">
    <property type="entry name" value="Bira Bifunctional Protein, Domain 2"/>
    <property type="match status" value="1"/>
</dbReference>
<dbReference type="Pfam" id="PF03483">
    <property type="entry name" value="B3_4"/>
    <property type="match status" value="1"/>
</dbReference>
<dbReference type="SMART" id="SM00896">
    <property type="entry name" value="FDX-ACB"/>
    <property type="match status" value="1"/>
</dbReference>
<dbReference type="GO" id="GO:0003723">
    <property type="term" value="F:RNA binding"/>
    <property type="evidence" value="ECO:0007669"/>
    <property type="project" value="InterPro"/>
</dbReference>
<feature type="binding site" evidence="13">
    <location>
        <position position="342"/>
    </location>
    <ligand>
        <name>Mg(2+)</name>
        <dbReference type="ChEBI" id="CHEBI:18420"/>
        <note>shared with alpha subunit</note>
    </ligand>
</feature>
<evidence type="ECO:0000256" key="13">
    <source>
        <dbReference type="HAMAP-Rule" id="MF_00283"/>
    </source>
</evidence>
<evidence type="ECO:0000256" key="1">
    <source>
        <dbReference type="ARBA" id="ARBA00004496"/>
    </source>
</evidence>
<dbReference type="Gene3D" id="3.30.70.380">
    <property type="entry name" value="Ferrodoxin-fold anticodon-binding domain"/>
    <property type="match status" value="1"/>
</dbReference>
<comment type="subcellular location">
    <subcellularLocation>
        <location evidence="1 13">Cytoplasm</location>
    </subcellularLocation>
</comment>
<protein>
    <recommendedName>
        <fullName evidence="13">Phenylalanine--tRNA ligase beta subunit</fullName>
        <ecNumber evidence="13">6.1.1.20</ecNumber>
    </recommendedName>
    <alternativeName>
        <fullName evidence="13">Phenylalanyl-tRNA synthetase beta subunit</fullName>
        <shortName evidence="13">PheRS</shortName>
    </alternativeName>
</protein>
<dbReference type="Gene3D" id="3.30.56.10">
    <property type="match status" value="2"/>
</dbReference>
<comment type="subunit">
    <text evidence="3 13">Tetramer of two alpha and two beta subunits.</text>
</comment>
<dbReference type="SUPFAM" id="SSF54991">
    <property type="entry name" value="Anticodon-binding domain of PheRS"/>
    <property type="match status" value="1"/>
</dbReference>
<evidence type="ECO:0000256" key="7">
    <source>
        <dbReference type="ARBA" id="ARBA00022741"/>
    </source>
</evidence>
<dbReference type="InterPro" id="IPR005146">
    <property type="entry name" value="B3/B4_tRNA-bd"/>
</dbReference>
<dbReference type="GO" id="GO:0006432">
    <property type="term" value="P:phenylalanyl-tRNA aminoacylation"/>
    <property type="evidence" value="ECO:0007669"/>
    <property type="project" value="UniProtKB-UniRule"/>
</dbReference>
<evidence type="ECO:0000256" key="5">
    <source>
        <dbReference type="ARBA" id="ARBA00022598"/>
    </source>
</evidence>
<sequence length="671" mass="72649">MIVSWNWLTDYVRLDMPVEALAERLALTGLNHESTEDVGGDLAIDLEVTSNRSDCLGHIGIAREIGVVFGKALKVPDPRPRGAAPAASSRAAVAVECPELCSRFTARVVTGARVGESPWWLRKRLETIGVTPISNVVDVTNYVMFECGQPLHAYDLGLLREGRLVVRRARPGESLKAINGKTYELKPEMLVIADAERPVGLAGVMGGLETEIGEGTQDILIEAARFDAMSVRKTSRALGLFSPSSFRFERPIDPEITEWASRRCAELILATAGGTLHEGLIDMGGPSVPRGPITLRYAQIERVLGIAVGAEEVRRILAALGLEVLAQDGATITARPPTWRPDLEREIDLIEEVARIHGYEHIPEDRAVPMTSAPRGLRERVESAVREALTGVGMDESVTFSLVEESLAAPVQTGTAAPPLRIDHSSRKLEIALRQSLLPSLLAARAYNESRGNLGAELFEIANVYLPRGAGELPDEPTRLGLVSGRDFRGLKGIVEALLDRLHIAGPLEALPADLPLFAPGRAAELRAGDVHLGYMGELEKGRLQAFDLREACTAAELELGILLERAVLVGQHRPLPAFPAIVRDLSLVVDRTLSWADLRAAAVEAGGPSLISVEYLDTFRGGNLPEDRQSVHFGLTFRDPSRTLTGEEVDRAVKSVADACARRLGAVLRT</sequence>
<keyword evidence="9 13" id="KW-0460">Magnesium</keyword>
<feature type="domain" description="FDX-ACB" evidence="14">
    <location>
        <begin position="577"/>
        <end position="670"/>
    </location>
</feature>
<comment type="catalytic activity">
    <reaction evidence="12 13">
        <text>tRNA(Phe) + L-phenylalanine + ATP = L-phenylalanyl-tRNA(Phe) + AMP + diphosphate + H(+)</text>
        <dbReference type="Rhea" id="RHEA:19413"/>
        <dbReference type="Rhea" id="RHEA-COMP:9668"/>
        <dbReference type="Rhea" id="RHEA-COMP:9699"/>
        <dbReference type="ChEBI" id="CHEBI:15378"/>
        <dbReference type="ChEBI" id="CHEBI:30616"/>
        <dbReference type="ChEBI" id="CHEBI:33019"/>
        <dbReference type="ChEBI" id="CHEBI:58095"/>
        <dbReference type="ChEBI" id="CHEBI:78442"/>
        <dbReference type="ChEBI" id="CHEBI:78531"/>
        <dbReference type="ChEBI" id="CHEBI:456215"/>
        <dbReference type="EC" id="6.1.1.20"/>
    </reaction>
</comment>
<reference evidence="16 17" key="1">
    <citation type="submission" date="2019-08" db="EMBL/GenBank/DDBJ databases">
        <title>Deep-cultivation of Planctomycetes and their phenomic and genomic characterization uncovers novel biology.</title>
        <authorList>
            <person name="Wiegand S."/>
            <person name="Jogler M."/>
            <person name="Boedeker C."/>
            <person name="Pinto D."/>
            <person name="Vollmers J."/>
            <person name="Rivas-Marin E."/>
            <person name="Kohn T."/>
            <person name="Peeters S.H."/>
            <person name="Heuer A."/>
            <person name="Rast P."/>
            <person name="Oberbeckmann S."/>
            <person name="Bunk B."/>
            <person name="Jeske O."/>
            <person name="Meyerdierks A."/>
            <person name="Storesund J.E."/>
            <person name="Kallscheuer N."/>
            <person name="Luecker S."/>
            <person name="Lage O.M."/>
            <person name="Pohl T."/>
            <person name="Merkel B.J."/>
            <person name="Hornburger P."/>
            <person name="Mueller R.-W."/>
            <person name="Bruemmer F."/>
            <person name="Labrenz M."/>
            <person name="Spormann A.M."/>
            <person name="Op den Camp H."/>
            <person name="Overmann J."/>
            <person name="Amann R."/>
            <person name="Jetten M.S.M."/>
            <person name="Mascher T."/>
            <person name="Medema M.H."/>
            <person name="Devos D.P."/>
            <person name="Kaster A.-K."/>
            <person name="Ovreas L."/>
            <person name="Rohde M."/>
            <person name="Galperin M.Y."/>
            <person name="Jogler C."/>
        </authorList>
    </citation>
    <scope>NUCLEOTIDE SEQUENCE [LARGE SCALE GENOMIC DNA]</scope>
    <source>
        <strain evidence="16 17">OJF2</strain>
    </source>
</reference>
<dbReference type="SUPFAM" id="SSF55681">
    <property type="entry name" value="Class II aaRS and biotin synthetases"/>
    <property type="match status" value="1"/>
</dbReference>
<keyword evidence="8 13" id="KW-0067">ATP-binding</keyword>
<keyword evidence="5 13" id="KW-0436">Ligase</keyword>
<dbReference type="Pfam" id="PF03484">
    <property type="entry name" value="B5"/>
    <property type="match status" value="1"/>
</dbReference>